<comment type="caution">
    <text evidence="6">The sequence shown here is derived from an EMBL/GenBank/DDBJ whole genome shotgun (WGS) entry which is preliminary data.</text>
</comment>
<dbReference type="Pfam" id="PF00126">
    <property type="entry name" value="HTH_1"/>
    <property type="match status" value="1"/>
</dbReference>
<evidence type="ECO:0000256" key="3">
    <source>
        <dbReference type="ARBA" id="ARBA00023125"/>
    </source>
</evidence>
<dbReference type="Proteomes" id="UP001365846">
    <property type="component" value="Unassembled WGS sequence"/>
</dbReference>
<evidence type="ECO:0000313" key="7">
    <source>
        <dbReference type="Proteomes" id="UP001365846"/>
    </source>
</evidence>
<dbReference type="PANTHER" id="PTHR30419">
    <property type="entry name" value="HTH-TYPE TRANSCRIPTIONAL REGULATOR YBHD"/>
    <property type="match status" value="1"/>
</dbReference>
<keyword evidence="3" id="KW-0238">DNA-binding</keyword>
<feature type="domain" description="HTH lysR-type" evidence="5">
    <location>
        <begin position="10"/>
        <end position="67"/>
    </location>
</feature>
<dbReference type="Pfam" id="PF03466">
    <property type="entry name" value="LysR_substrate"/>
    <property type="match status" value="1"/>
</dbReference>
<organism evidence="6 7">
    <name type="scientific">Variovorax ureilyticus</name>
    <dbReference type="NCBI Taxonomy" id="1836198"/>
    <lineage>
        <taxon>Bacteria</taxon>
        <taxon>Pseudomonadati</taxon>
        <taxon>Pseudomonadota</taxon>
        <taxon>Betaproteobacteria</taxon>
        <taxon>Burkholderiales</taxon>
        <taxon>Comamonadaceae</taxon>
        <taxon>Variovorax</taxon>
    </lineage>
</organism>
<evidence type="ECO:0000313" key="6">
    <source>
        <dbReference type="EMBL" id="MEJ8810839.1"/>
    </source>
</evidence>
<dbReference type="SUPFAM" id="SSF46785">
    <property type="entry name" value="Winged helix' DNA-binding domain"/>
    <property type="match status" value="1"/>
</dbReference>
<proteinExistence type="inferred from homology"/>
<evidence type="ECO:0000256" key="1">
    <source>
        <dbReference type="ARBA" id="ARBA00009437"/>
    </source>
</evidence>
<dbReference type="InterPro" id="IPR050950">
    <property type="entry name" value="HTH-type_LysR_regulators"/>
</dbReference>
<dbReference type="SUPFAM" id="SSF53850">
    <property type="entry name" value="Periplasmic binding protein-like II"/>
    <property type="match status" value="1"/>
</dbReference>
<evidence type="ECO:0000256" key="2">
    <source>
        <dbReference type="ARBA" id="ARBA00023015"/>
    </source>
</evidence>
<gene>
    <name evidence="6" type="ORF">WKW77_07145</name>
</gene>
<reference evidence="6 7" key="1">
    <citation type="submission" date="2024-03" db="EMBL/GenBank/DDBJ databases">
        <title>Novel species of the genus Variovorax.</title>
        <authorList>
            <person name="Liu Q."/>
            <person name="Xin Y.-H."/>
        </authorList>
    </citation>
    <scope>NUCLEOTIDE SEQUENCE [LARGE SCALE GENOMIC DNA]</scope>
    <source>
        <strain evidence="6 7">KACC 18899</strain>
    </source>
</reference>
<dbReference type="Gene3D" id="1.10.10.10">
    <property type="entry name" value="Winged helix-like DNA-binding domain superfamily/Winged helix DNA-binding domain"/>
    <property type="match status" value="1"/>
</dbReference>
<evidence type="ECO:0000259" key="5">
    <source>
        <dbReference type="PROSITE" id="PS50931"/>
    </source>
</evidence>
<dbReference type="EMBL" id="JBBKZU010000002">
    <property type="protein sequence ID" value="MEJ8810839.1"/>
    <property type="molecule type" value="Genomic_DNA"/>
</dbReference>
<dbReference type="InterPro" id="IPR005119">
    <property type="entry name" value="LysR_subst-bd"/>
</dbReference>
<sequence>MNSSAKLINVDSRQLLAFLEIGRQQSFAKAAEVIHLSPSGVSMMVKELERQVGAQLFERTTRSVTLTDAGRRLVPVAERIVEELHGLGAIVRGTEAAMRSRLDIAATPIVAAALLPHVVSAFAHSHPQVRVQVADRDVGTVGKSVIDGDADMGLGFFVKPAAGLVREPLCRFRLMRISPPGSGRGGVGASRPWSSLSNLRLLSLPPDNPIQALVEANLPRRSAKSQDRLAMNFLGTLIAMVEAGVGHAVVPSIVLAECLRHGLNVSMLVEPAVHLDLFVVARRGAPVKPAATDFTEELKHAASRLVA</sequence>
<dbReference type="InterPro" id="IPR000847">
    <property type="entry name" value="LysR_HTH_N"/>
</dbReference>
<dbReference type="InterPro" id="IPR036390">
    <property type="entry name" value="WH_DNA-bd_sf"/>
</dbReference>
<comment type="similarity">
    <text evidence="1">Belongs to the LysR transcriptional regulatory family.</text>
</comment>
<dbReference type="InterPro" id="IPR036388">
    <property type="entry name" value="WH-like_DNA-bd_sf"/>
</dbReference>
<dbReference type="PRINTS" id="PR00039">
    <property type="entry name" value="HTHLYSR"/>
</dbReference>
<dbReference type="RefSeq" id="WP_340356148.1">
    <property type="nucleotide sequence ID" value="NZ_JBBKZU010000002.1"/>
</dbReference>
<keyword evidence="4" id="KW-0804">Transcription</keyword>
<name>A0ABU8VB08_9BURK</name>
<dbReference type="PROSITE" id="PS50931">
    <property type="entry name" value="HTH_LYSR"/>
    <property type="match status" value="1"/>
</dbReference>
<accession>A0ABU8VB08</accession>
<evidence type="ECO:0000256" key="4">
    <source>
        <dbReference type="ARBA" id="ARBA00023163"/>
    </source>
</evidence>
<dbReference type="Gene3D" id="3.40.190.10">
    <property type="entry name" value="Periplasmic binding protein-like II"/>
    <property type="match status" value="2"/>
</dbReference>
<keyword evidence="7" id="KW-1185">Reference proteome</keyword>
<keyword evidence="2" id="KW-0805">Transcription regulation</keyword>
<protein>
    <submittedName>
        <fullName evidence="6">LysR family transcriptional regulator</fullName>
    </submittedName>
</protein>